<feature type="region of interest" description="Disordered" evidence="1">
    <location>
        <begin position="276"/>
        <end position="321"/>
    </location>
</feature>
<keyword evidence="4" id="KW-1185">Reference proteome</keyword>
<proteinExistence type="predicted"/>
<protein>
    <submittedName>
        <fullName evidence="3">Uncharacterized protein</fullName>
    </submittedName>
</protein>
<keyword evidence="2" id="KW-0472">Membrane</keyword>
<dbReference type="EMBL" id="JAWJWF010000050">
    <property type="protein sequence ID" value="KAK6618227.1"/>
    <property type="molecule type" value="Genomic_DNA"/>
</dbReference>
<comment type="caution">
    <text evidence="3">The sequence shown here is derived from an EMBL/GenBank/DDBJ whole genome shotgun (WGS) entry which is preliminary data.</text>
</comment>
<gene>
    <name evidence="3" type="ORF">RUM44_002678</name>
</gene>
<evidence type="ECO:0000313" key="3">
    <source>
        <dbReference type="EMBL" id="KAK6618227.1"/>
    </source>
</evidence>
<evidence type="ECO:0000256" key="2">
    <source>
        <dbReference type="SAM" id="Phobius"/>
    </source>
</evidence>
<dbReference type="InterPro" id="IPR011043">
    <property type="entry name" value="Gal_Oxase/kelch_b-propeller"/>
</dbReference>
<keyword evidence="2" id="KW-0812">Transmembrane</keyword>
<feature type="compositionally biased region" description="Polar residues" evidence="1">
    <location>
        <begin position="306"/>
        <end position="321"/>
    </location>
</feature>
<accession>A0ABR1AFF0</accession>
<sequence>MFFLALSLLNLCRAVRLNPLENNDKLQDINNQFVAEWQWESWPIKQEPTENDGKSPGSRVNVALWMEESGSNWYLFGGQPVNTQVKKVYSDVWKYSVSTRLWERFFPSQGEIKGANTAKIGGMMTLRANLFNEGHTLDSEPKVQNVILCGGVVKTNITKTKNQNLWSNFTRKKKQEQEIRELRSLAVYTPKTSKSNTVWQIDMKDKLWTAYVCCCDTNNGGKRSTTVKQSKSVVTDNTEKTEATSVGLNLENTQPPGDLNTDTMEDEKANLFNKKKKINQNKKPTENVGGKVKEQEKRSGSHRENSTSIAVTRESATTEAMDTTRQLNMTKKEKYNLKLKEMDRVNKTEVMGKMNNMSKTEAVLKPKVASKYCPEFSEEVEPVTWCDGNNEVLITTDISSPEVVLWIFNLKTSHWSQKAVKISSDVDWPGCSALDSARYAGNEVEVFIVCSPHPSYPGEVDRNSTAPPKNPSKGNSAIKIVFQINYKNQLLTSLGEIELSSYFTTSEGQDTWENETKSLLQVVRTPQNETILLLAYQDFVDIWILTTTSEGRQHFDVVEKIWRGSALKWFNKYNSPLYNFQFTAETGGSAKTILLPNPRMIGLTEYWPRDRGRFIIRVFKNENLKNRTFENRTREQNLTYELLQSDYKPNGGAKSIQVQMGHTYSFKVLVFFGISLAMFTAFGVVIFLKRCVTCPPKIRIRNEIQKSPLVIRYSVIPDDLLYPIT</sequence>
<keyword evidence="2" id="KW-1133">Transmembrane helix</keyword>
<dbReference type="Proteomes" id="UP001359485">
    <property type="component" value="Unassembled WGS sequence"/>
</dbReference>
<evidence type="ECO:0000256" key="1">
    <source>
        <dbReference type="SAM" id="MobiDB-lite"/>
    </source>
</evidence>
<feature type="transmembrane region" description="Helical" evidence="2">
    <location>
        <begin position="664"/>
        <end position="688"/>
    </location>
</feature>
<dbReference type="SUPFAM" id="SSF50965">
    <property type="entry name" value="Galactose oxidase, central domain"/>
    <property type="match status" value="1"/>
</dbReference>
<reference evidence="3 4" key="1">
    <citation type="submission" date="2023-09" db="EMBL/GenBank/DDBJ databases">
        <title>Genomes of two closely related lineages of the louse Polyplax serrata with different host specificities.</title>
        <authorList>
            <person name="Martinu J."/>
            <person name="Tarabai H."/>
            <person name="Stefka J."/>
            <person name="Hypsa V."/>
        </authorList>
    </citation>
    <scope>NUCLEOTIDE SEQUENCE [LARGE SCALE GENOMIC DNA]</scope>
    <source>
        <strain evidence="3">98ZLc_SE</strain>
    </source>
</reference>
<feature type="compositionally biased region" description="Basic and acidic residues" evidence="1">
    <location>
        <begin position="291"/>
        <end position="305"/>
    </location>
</feature>
<organism evidence="3 4">
    <name type="scientific">Polyplax serrata</name>
    <name type="common">Common mouse louse</name>
    <dbReference type="NCBI Taxonomy" id="468196"/>
    <lineage>
        <taxon>Eukaryota</taxon>
        <taxon>Metazoa</taxon>
        <taxon>Ecdysozoa</taxon>
        <taxon>Arthropoda</taxon>
        <taxon>Hexapoda</taxon>
        <taxon>Insecta</taxon>
        <taxon>Pterygota</taxon>
        <taxon>Neoptera</taxon>
        <taxon>Paraneoptera</taxon>
        <taxon>Psocodea</taxon>
        <taxon>Troctomorpha</taxon>
        <taxon>Phthiraptera</taxon>
        <taxon>Anoplura</taxon>
        <taxon>Polyplacidae</taxon>
        <taxon>Polyplax</taxon>
    </lineage>
</organism>
<name>A0ABR1AFF0_POLSC</name>
<evidence type="ECO:0000313" key="4">
    <source>
        <dbReference type="Proteomes" id="UP001359485"/>
    </source>
</evidence>